<dbReference type="Proteomes" id="UP000324091">
    <property type="component" value="Chromosome 5"/>
</dbReference>
<organism evidence="1 2">
    <name type="scientific">Takifugu flavidus</name>
    <name type="common">sansaifugu</name>
    <dbReference type="NCBI Taxonomy" id="433684"/>
    <lineage>
        <taxon>Eukaryota</taxon>
        <taxon>Metazoa</taxon>
        <taxon>Chordata</taxon>
        <taxon>Craniata</taxon>
        <taxon>Vertebrata</taxon>
        <taxon>Euteleostomi</taxon>
        <taxon>Actinopterygii</taxon>
        <taxon>Neopterygii</taxon>
        <taxon>Teleostei</taxon>
        <taxon>Neoteleostei</taxon>
        <taxon>Acanthomorphata</taxon>
        <taxon>Eupercaria</taxon>
        <taxon>Tetraodontiformes</taxon>
        <taxon>Tetradontoidea</taxon>
        <taxon>Tetraodontidae</taxon>
        <taxon>Takifugu</taxon>
    </lineage>
</organism>
<comment type="caution">
    <text evidence="1">The sequence shown here is derived from an EMBL/GenBank/DDBJ whole genome shotgun (WGS) entry which is preliminary data.</text>
</comment>
<dbReference type="EMBL" id="RHFK02000018">
    <property type="protein sequence ID" value="TWW60173.1"/>
    <property type="molecule type" value="Genomic_DNA"/>
</dbReference>
<keyword evidence="2" id="KW-1185">Reference proteome</keyword>
<name>A0A5C6MYV6_9TELE</name>
<reference evidence="1 2" key="1">
    <citation type="submission" date="2019-04" db="EMBL/GenBank/DDBJ databases">
        <title>Chromosome genome assembly for Takifugu flavidus.</title>
        <authorList>
            <person name="Xiao S."/>
        </authorList>
    </citation>
    <scope>NUCLEOTIDE SEQUENCE [LARGE SCALE GENOMIC DNA]</scope>
    <source>
        <strain evidence="1">HTHZ2018</strain>
        <tissue evidence="1">Muscle</tissue>
    </source>
</reference>
<evidence type="ECO:0000313" key="2">
    <source>
        <dbReference type="Proteomes" id="UP000324091"/>
    </source>
</evidence>
<protein>
    <submittedName>
        <fullName evidence="1">Uncharacterized protein</fullName>
    </submittedName>
</protein>
<sequence>MALLAAGPHEATTATLSDEHRTLQAARPYKEAAAFGRDVSAAPPQQNLAWLVAKLISGRFILRERENQHKKSNPPCGEVGFASRNEALGVGCHGSALTRCFQLHFELRALGNSQIGEGTAWYIWLSALRVLIVRPRNDFHSTSPSKSFACQIWPPRFSAAVQLLAASSPRRLLCNFI</sequence>
<evidence type="ECO:0000313" key="1">
    <source>
        <dbReference type="EMBL" id="TWW60173.1"/>
    </source>
</evidence>
<gene>
    <name evidence="1" type="ORF">D4764_05G0002630</name>
</gene>
<proteinExistence type="predicted"/>
<dbReference type="AlphaFoldDB" id="A0A5C6MYV6"/>
<accession>A0A5C6MYV6</accession>